<dbReference type="RefSeq" id="WP_261521035.1">
    <property type="nucleotide sequence ID" value="NZ_JAODNW010000015.1"/>
</dbReference>
<dbReference type="EMBL" id="JBHLXD010000021">
    <property type="protein sequence ID" value="MFC0209399.1"/>
    <property type="molecule type" value="Genomic_DNA"/>
</dbReference>
<evidence type="ECO:0000256" key="1">
    <source>
        <dbReference type="SAM" id="Phobius"/>
    </source>
</evidence>
<keyword evidence="4" id="KW-1185">Reference proteome</keyword>
<accession>A0ABV6D9R6</accession>
<feature type="signal peptide" evidence="2">
    <location>
        <begin position="1"/>
        <end position="20"/>
    </location>
</feature>
<feature type="transmembrane region" description="Helical" evidence="1">
    <location>
        <begin position="67"/>
        <end position="88"/>
    </location>
</feature>
<sequence length="105" mass="11472">MRFLLRLLSLFALAVAVVMAVVDATRSIAAAEWAFTPLGASWRAAWPAAYAAAAEALQHLPLVWDPVVLALLALPGWLVFALLALLLYMGGHRRERAEAFSTARW</sequence>
<organism evidence="3 4">
    <name type="scientific">Chelativorans intermedius</name>
    <dbReference type="NCBI Taxonomy" id="515947"/>
    <lineage>
        <taxon>Bacteria</taxon>
        <taxon>Pseudomonadati</taxon>
        <taxon>Pseudomonadota</taxon>
        <taxon>Alphaproteobacteria</taxon>
        <taxon>Hyphomicrobiales</taxon>
        <taxon>Phyllobacteriaceae</taxon>
        <taxon>Chelativorans</taxon>
    </lineage>
</organism>
<dbReference type="Proteomes" id="UP001589755">
    <property type="component" value="Unassembled WGS sequence"/>
</dbReference>
<keyword evidence="1" id="KW-0812">Transmembrane</keyword>
<comment type="caution">
    <text evidence="3">The sequence shown here is derived from an EMBL/GenBank/DDBJ whole genome shotgun (WGS) entry which is preliminary data.</text>
</comment>
<keyword evidence="1" id="KW-1133">Transmembrane helix</keyword>
<evidence type="ECO:0000313" key="3">
    <source>
        <dbReference type="EMBL" id="MFC0209399.1"/>
    </source>
</evidence>
<keyword evidence="2" id="KW-0732">Signal</keyword>
<evidence type="ECO:0000256" key="2">
    <source>
        <dbReference type="SAM" id="SignalP"/>
    </source>
</evidence>
<protein>
    <submittedName>
        <fullName evidence="3">Uncharacterized protein</fullName>
    </submittedName>
</protein>
<reference evidence="3 4" key="1">
    <citation type="submission" date="2024-09" db="EMBL/GenBank/DDBJ databases">
        <authorList>
            <person name="Sun Q."/>
            <person name="Mori K."/>
        </authorList>
    </citation>
    <scope>NUCLEOTIDE SEQUENCE [LARGE SCALE GENOMIC DNA]</scope>
    <source>
        <strain evidence="3 4">CCM 8543</strain>
    </source>
</reference>
<evidence type="ECO:0000313" key="4">
    <source>
        <dbReference type="Proteomes" id="UP001589755"/>
    </source>
</evidence>
<keyword evidence="1" id="KW-0472">Membrane</keyword>
<name>A0ABV6D9R6_9HYPH</name>
<feature type="chain" id="PRO_5045965767" evidence="2">
    <location>
        <begin position="21"/>
        <end position="105"/>
    </location>
</feature>
<proteinExistence type="predicted"/>
<gene>
    <name evidence="3" type="ORF">ACFFJ2_13420</name>
</gene>